<evidence type="ECO:0000256" key="1">
    <source>
        <dbReference type="SAM" id="MobiDB-lite"/>
    </source>
</evidence>
<dbReference type="Proteomes" id="UP001156627">
    <property type="component" value="Unassembled WGS sequence"/>
</dbReference>
<proteinExistence type="predicted"/>
<reference evidence="5" key="1">
    <citation type="journal article" date="2019" name="Int. J. Syst. Evol. Microbiol.">
        <title>The Global Catalogue of Microorganisms (GCM) 10K type strain sequencing project: providing services to taxonomists for standard genome sequencing and annotation.</title>
        <authorList>
            <consortium name="The Broad Institute Genomics Platform"/>
            <consortium name="The Broad Institute Genome Sequencing Center for Infectious Disease"/>
            <person name="Wu L."/>
            <person name="Ma J."/>
        </authorList>
    </citation>
    <scope>NUCLEOTIDE SEQUENCE [LARGE SCALE GENOMIC DNA]</scope>
    <source>
        <strain evidence="5">NBRC 111981</strain>
    </source>
</reference>
<feature type="chain" id="PRO_5046063743" description="DUF4097 domain-containing protein" evidence="2">
    <location>
        <begin position="18"/>
        <end position="254"/>
    </location>
</feature>
<feature type="region of interest" description="Disordered" evidence="1">
    <location>
        <begin position="233"/>
        <end position="254"/>
    </location>
</feature>
<keyword evidence="2" id="KW-0732">Signal</keyword>
<dbReference type="Pfam" id="PF13349">
    <property type="entry name" value="DUF4097"/>
    <property type="match status" value="1"/>
</dbReference>
<feature type="domain" description="DUF4097" evidence="3">
    <location>
        <begin position="73"/>
        <end position="239"/>
    </location>
</feature>
<dbReference type="InterPro" id="IPR025164">
    <property type="entry name" value="Toastrack_DUF4097"/>
</dbReference>
<name>A0ABQ5XGU0_9GAMM</name>
<accession>A0ABQ5XGU0</accession>
<dbReference type="RefSeq" id="WP_284333149.1">
    <property type="nucleotide sequence ID" value="NZ_BSOA01000040.1"/>
</dbReference>
<gene>
    <name evidence="4" type="ORF">GCM10007898_32900</name>
</gene>
<sequence>MRQLLALLALLPLAATAADCRYSASRNLHEDLAGIRGVQVELHSHDMHLMGDGNANALELTGRACASSQSALDTLQVTSHREGDQLIVDVDGHGLSASLFGISYAYLDVQLKLPANMPVSVNTGSGDAYVSGLAQLNAQTGSGDLHVDRISGEVYATAGSGDVEISDVGSLRVGSVGSGDLKARSVHKDVQIGSVGSGDVTLENVGGSVTVDTIGSGDLVVREVRGNLTVRAKGSGDVTQSGIGGKVSVPHDDD</sequence>
<dbReference type="Gene3D" id="2.160.20.120">
    <property type="match status" value="1"/>
</dbReference>
<evidence type="ECO:0000256" key="2">
    <source>
        <dbReference type="SAM" id="SignalP"/>
    </source>
</evidence>
<protein>
    <recommendedName>
        <fullName evidence="3">DUF4097 domain-containing protein</fullName>
    </recommendedName>
</protein>
<organism evidence="4 5">
    <name type="scientific">Dyella flagellata</name>
    <dbReference type="NCBI Taxonomy" id="1867833"/>
    <lineage>
        <taxon>Bacteria</taxon>
        <taxon>Pseudomonadati</taxon>
        <taxon>Pseudomonadota</taxon>
        <taxon>Gammaproteobacteria</taxon>
        <taxon>Lysobacterales</taxon>
        <taxon>Rhodanobacteraceae</taxon>
        <taxon>Dyella</taxon>
    </lineage>
</organism>
<feature type="signal peptide" evidence="2">
    <location>
        <begin position="1"/>
        <end position="17"/>
    </location>
</feature>
<evidence type="ECO:0000313" key="5">
    <source>
        <dbReference type="Proteomes" id="UP001156627"/>
    </source>
</evidence>
<evidence type="ECO:0000313" key="4">
    <source>
        <dbReference type="EMBL" id="GLQ89715.1"/>
    </source>
</evidence>
<evidence type="ECO:0000259" key="3">
    <source>
        <dbReference type="Pfam" id="PF13349"/>
    </source>
</evidence>
<comment type="caution">
    <text evidence="4">The sequence shown here is derived from an EMBL/GenBank/DDBJ whole genome shotgun (WGS) entry which is preliminary data.</text>
</comment>
<keyword evidence="5" id="KW-1185">Reference proteome</keyword>
<dbReference type="EMBL" id="BSOA01000040">
    <property type="protein sequence ID" value="GLQ89715.1"/>
    <property type="molecule type" value="Genomic_DNA"/>
</dbReference>